<dbReference type="GeneID" id="27905369"/>
<protein>
    <submittedName>
        <fullName evidence="8">Cytochrome P450</fullName>
    </submittedName>
</protein>
<dbReference type="GO" id="GO:0020037">
    <property type="term" value="F:heme binding"/>
    <property type="evidence" value="ECO:0007669"/>
    <property type="project" value="InterPro"/>
</dbReference>
<dbReference type="HOGENOM" id="CLU_001570_14_2_1"/>
<dbReference type="InterPro" id="IPR017972">
    <property type="entry name" value="Cyt_P450_CS"/>
</dbReference>
<accession>M3CXB2</accession>
<keyword evidence="6 7" id="KW-0349">Heme</keyword>
<keyword evidence="9" id="KW-1185">Reference proteome</keyword>
<dbReference type="STRING" id="692275.M3CXB2"/>
<comment type="similarity">
    <text evidence="2 7">Belongs to the cytochrome P450 family.</text>
</comment>
<keyword evidence="7" id="KW-0503">Monooxygenase</keyword>
<dbReference type="PRINTS" id="PR00385">
    <property type="entry name" value="P450"/>
</dbReference>
<dbReference type="eggNOG" id="KOG0158">
    <property type="taxonomic scope" value="Eukaryota"/>
</dbReference>
<dbReference type="Proteomes" id="UP000016931">
    <property type="component" value="Unassembled WGS sequence"/>
</dbReference>
<proteinExistence type="inferred from homology"/>
<evidence type="ECO:0000256" key="2">
    <source>
        <dbReference type="ARBA" id="ARBA00010617"/>
    </source>
</evidence>
<dbReference type="InterPro" id="IPR001128">
    <property type="entry name" value="Cyt_P450"/>
</dbReference>
<evidence type="ECO:0000256" key="6">
    <source>
        <dbReference type="PIRSR" id="PIRSR602401-1"/>
    </source>
</evidence>
<dbReference type="PANTHER" id="PTHR24305">
    <property type="entry name" value="CYTOCHROME P450"/>
    <property type="match status" value="1"/>
</dbReference>
<reference evidence="8 9" key="1">
    <citation type="journal article" date="2012" name="PLoS Pathog.">
        <title>Diverse lifestyles and strategies of plant pathogenesis encoded in the genomes of eighteen Dothideomycetes fungi.</title>
        <authorList>
            <person name="Ohm R.A."/>
            <person name="Feau N."/>
            <person name="Henrissat B."/>
            <person name="Schoch C.L."/>
            <person name="Horwitz B.A."/>
            <person name="Barry K.W."/>
            <person name="Condon B.J."/>
            <person name="Copeland A.C."/>
            <person name="Dhillon B."/>
            <person name="Glaser F."/>
            <person name="Hesse C.N."/>
            <person name="Kosti I."/>
            <person name="LaButti K."/>
            <person name="Lindquist E.A."/>
            <person name="Lucas S."/>
            <person name="Salamov A.A."/>
            <person name="Bradshaw R.E."/>
            <person name="Ciuffetti L."/>
            <person name="Hamelin R.C."/>
            <person name="Kema G.H.J."/>
            <person name="Lawrence C."/>
            <person name="Scott J.A."/>
            <person name="Spatafora J.W."/>
            <person name="Turgeon B.G."/>
            <person name="de Wit P.J.G.M."/>
            <person name="Zhong S."/>
            <person name="Goodwin S.B."/>
            <person name="Grigoriev I.V."/>
        </authorList>
    </citation>
    <scope>NUCLEOTIDE SEQUENCE [LARGE SCALE GENOMIC DNA]</scope>
    <source>
        <strain evidence="8 9">SO2202</strain>
    </source>
</reference>
<gene>
    <name evidence="8" type="ORF">SEPMUDRAFT_166418</name>
</gene>
<dbReference type="SUPFAM" id="SSF48264">
    <property type="entry name" value="Cytochrome P450"/>
    <property type="match status" value="1"/>
</dbReference>
<dbReference type="AlphaFoldDB" id="M3CXB2"/>
<evidence type="ECO:0000256" key="1">
    <source>
        <dbReference type="ARBA" id="ARBA00001971"/>
    </source>
</evidence>
<keyword evidence="3 6" id="KW-0479">Metal-binding</keyword>
<dbReference type="GO" id="GO:0004497">
    <property type="term" value="F:monooxygenase activity"/>
    <property type="evidence" value="ECO:0007669"/>
    <property type="project" value="UniProtKB-KW"/>
</dbReference>
<evidence type="ECO:0000313" key="8">
    <source>
        <dbReference type="EMBL" id="EMF08747.1"/>
    </source>
</evidence>
<dbReference type="GO" id="GO:0005506">
    <property type="term" value="F:iron ion binding"/>
    <property type="evidence" value="ECO:0007669"/>
    <property type="project" value="InterPro"/>
</dbReference>
<dbReference type="InterPro" id="IPR002401">
    <property type="entry name" value="Cyt_P450_E_grp-I"/>
</dbReference>
<name>M3CXB2_SPHMS</name>
<organism evidence="8 9">
    <name type="scientific">Sphaerulina musiva (strain SO2202)</name>
    <name type="common">Poplar stem canker fungus</name>
    <name type="synonym">Septoria musiva</name>
    <dbReference type="NCBI Taxonomy" id="692275"/>
    <lineage>
        <taxon>Eukaryota</taxon>
        <taxon>Fungi</taxon>
        <taxon>Dikarya</taxon>
        <taxon>Ascomycota</taxon>
        <taxon>Pezizomycotina</taxon>
        <taxon>Dothideomycetes</taxon>
        <taxon>Dothideomycetidae</taxon>
        <taxon>Mycosphaerellales</taxon>
        <taxon>Mycosphaerellaceae</taxon>
        <taxon>Sphaerulina</taxon>
    </lineage>
</organism>
<keyword evidence="4 7" id="KW-0560">Oxidoreductase</keyword>
<dbReference type="RefSeq" id="XP_016756868.1">
    <property type="nucleotide sequence ID" value="XM_016908232.1"/>
</dbReference>
<dbReference type="OrthoDB" id="1470350at2759"/>
<evidence type="ECO:0000256" key="3">
    <source>
        <dbReference type="ARBA" id="ARBA00022723"/>
    </source>
</evidence>
<evidence type="ECO:0000313" key="9">
    <source>
        <dbReference type="Proteomes" id="UP000016931"/>
    </source>
</evidence>
<dbReference type="Gene3D" id="1.10.630.10">
    <property type="entry name" value="Cytochrome P450"/>
    <property type="match status" value="1"/>
</dbReference>
<dbReference type="Pfam" id="PF00067">
    <property type="entry name" value="p450"/>
    <property type="match status" value="1"/>
</dbReference>
<evidence type="ECO:0000256" key="7">
    <source>
        <dbReference type="RuleBase" id="RU000461"/>
    </source>
</evidence>
<dbReference type="PANTHER" id="PTHR24305:SF96">
    <property type="entry name" value="CYTOCHROME P450 MONOOXYGENASE STCB-RELATED"/>
    <property type="match status" value="1"/>
</dbReference>
<dbReference type="PRINTS" id="PR00463">
    <property type="entry name" value="EP450I"/>
</dbReference>
<keyword evidence="5 6" id="KW-0408">Iron</keyword>
<dbReference type="InterPro" id="IPR036396">
    <property type="entry name" value="Cyt_P450_sf"/>
</dbReference>
<evidence type="ECO:0000256" key="4">
    <source>
        <dbReference type="ARBA" id="ARBA00023002"/>
    </source>
</evidence>
<dbReference type="EMBL" id="KB456270">
    <property type="protein sequence ID" value="EMF08747.1"/>
    <property type="molecule type" value="Genomic_DNA"/>
</dbReference>
<dbReference type="PROSITE" id="PS00086">
    <property type="entry name" value="CYTOCHROME_P450"/>
    <property type="match status" value="1"/>
</dbReference>
<sequence>MELFLLGTIVACVGLLYKLVQLWLHARCDPLSLVPGPWYTRYTSLGLIINALIPRVHVWVDDLHRIYGPVVRITPTMVAVADPDGVADIFRSSRGYLKGPIYDGLLRSFFAARDPVAHGQRRRLFARPLANSSIQSLWADEVRQRARRTVQRIKDDAETNGEGDAYKWWNIMANSVITTLSFGEDLNLLESDEHLGYIEAVKKTLRCSSLNRNFPTLMPLLKYLPIPRLQEILNARPKVEKYTAKAVQNFRNRGVQKAEVSRNIFTQIVAQADESDDDAVRAITDEDVHDEALTLMLGGTDSTSSTLTYATWAVLNHPEVQKQLEQEVAALSSELLPKELESARLLNAVIHETLRLHGPVSIGLQRVVPPGGARIAGFDLAPGTLVWPQMYTTRYDPAIWPNPKKFDPTRFLDVKLPSMAEGHLTPNQKKVYVPFGGGTRMCLGINLAYLELRLGLALFFRECRGASLAKSMSLDDMAPDHFFVSSPRGRKCLITLGNKHD</sequence>
<comment type="cofactor">
    <cofactor evidence="1 6">
        <name>heme</name>
        <dbReference type="ChEBI" id="CHEBI:30413"/>
    </cofactor>
</comment>
<dbReference type="OMA" id="VRNMQSA"/>
<evidence type="ECO:0000256" key="5">
    <source>
        <dbReference type="ARBA" id="ARBA00023004"/>
    </source>
</evidence>
<dbReference type="InterPro" id="IPR050121">
    <property type="entry name" value="Cytochrome_P450_monoxygenase"/>
</dbReference>
<dbReference type="GO" id="GO:0016705">
    <property type="term" value="F:oxidoreductase activity, acting on paired donors, with incorporation or reduction of molecular oxygen"/>
    <property type="evidence" value="ECO:0007669"/>
    <property type="project" value="InterPro"/>
</dbReference>
<feature type="binding site" description="axial binding residue" evidence="6">
    <location>
        <position position="442"/>
    </location>
    <ligand>
        <name>heme</name>
        <dbReference type="ChEBI" id="CHEBI:30413"/>
    </ligand>
    <ligandPart>
        <name>Fe</name>
        <dbReference type="ChEBI" id="CHEBI:18248"/>
    </ligandPart>
</feature>